<feature type="domain" description="BZIP" evidence="7">
    <location>
        <begin position="170"/>
        <end position="229"/>
    </location>
</feature>
<evidence type="ECO:0000256" key="5">
    <source>
        <dbReference type="ARBA" id="ARBA00023242"/>
    </source>
</evidence>
<dbReference type="Proteomes" id="UP000054516">
    <property type="component" value="Unassembled WGS sequence"/>
</dbReference>
<dbReference type="PANTHER" id="PTHR13044:SF14">
    <property type="entry name" value="CRYPTOCEPHAL, ISOFORM A"/>
    <property type="match status" value="1"/>
</dbReference>
<gene>
    <name evidence="8" type="ORF">SAMD00023353_1300780</name>
</gene>
<evidence type="ECO:0000313" key="8">
    <source>
        <dbReference type="EMBL" id="GAP85654.1"/>
    </source>
</evidence>
<dbReference type="SUPFAM" id="SSF57959">
    <property type="entry name" value="Leucine zipper domain"/>
    <property type="match status" value="1"/>
</dbReference>
<dbReference type="InterPro" id="IPR046347">
    <property type="entry name" value="bZIP_sf"/>
</dbReference>
<evidence type="ECO:0000313" key="9">
    <source>
        <dbReference type="Proteomes" id="UP000054516"/>
    </source>
</evidence>
<evidence type="ECO:0000256" key="4">
    <source>
        <dbReference type="ARBA" id="ARBA00023163"/>
    </source>
</evidence>
<evidence type="ECO:0000259" key="7">
    <source>
        <dbReference type="PROSITE" id="PS50217"/>
    </source>
</evidence>
<protein>
    <submittedName>
        <fullName evidence="8">Putative regulatory protein cys-3</fullName>
    </submittedName>
</protein>
<keyword evidence="3" id="KW-0238">DNA-binding</keyword>
<feature type="region of interest" description="Disordered" evidence="6">
    <location>
        <begin position="229"/>
        <end position="261"/>
    </location>
</feature>
<dbReference type="InterPro" id="IPR004827">
    <property type="entry name" value="bZIP"/>
</dbReference>
<feature type="compositionally biased region" description="Polar residues" evidence="6">
    <location>
        <begin position="128"/>
        <end position="139"/>
    </location>
</feature>
<dbReference type="GO" id="GO:0005634">
    <property type="term" value="C:nucleus"/>
    <property type="evidence" value="ECO:0007669"/>
    <property type="project" value="UniProtKB-SubCell"/>
</dbReference>
<dbReference type="STRING" id="77044.A0A1W2TCI1"/>
<keyword evidence="2" id="KW-0805">Transcription regulation</keyword>
<evidence type="ECO:0000256" key="3">
    <source>
        <dbReference type="ARBA" id="ARBA00023125"/>
    </source>
</evidence>
<proteinExistence type="predicted"/>
<feature type="compositionally biased region" description="Low complexity" evidence="6">
    <location>
        <begin position="64"/>
        <end position="76"/>
    </location>
</feature>
<keyword evidence="9" id="KW-1185">Reference proteome</keyword>
<dbReference type="GO" id="GO:0001228">
    <property type="term" value="F:DNA-binding transcription activator activity, RNA polymerase II-specific"/>
    <property type="evidence" value="ECO:0007669"/>
    <property type="project" value="TreeGrafter"/>
</dbReference>
<dbReference type="AlphaFoldDB" id="A0A1W2TCI1"/>
<dbReference type="Pfam" id="PF07716">
    <property type="entry name" value="bZIP_2"/>
    <property type="match status" value="1"/>
</dbReference>
<keyword evidence="4" id="KW-0804">Transcription</keyword>
<dbReference type="PROSITE" id="PS00036">
    <property type="entry name" value="BZIP_BASIC"/>
    <property type="match status" value="1"/>
</dbReference>
<evidence type="ECO:0000256" key="6">
    <source>
        <dbReference type="SAM" id="MobiDB-lite"/>
    </source>
</evidence>
<accession>A0A1W2TCI1</accession>
<evidence type="ECO:0000256" key="2">
    <source>
        <dbReference type="ARBA" id="ARBA00023015"/>
    </source>
</evidence>
<dbReference type="OrthoDB" id="1939598at2759"/>
<reference evidence="8" key="1">
    <citation type="submission" date="2016-03" db="EMBL/GenBank/DDBJ databases">
        <title>Draft genome sequence of Rosellinia necatrix.</title>
        <authorList>
            <person name="Kanematsu S."/>
        </authorList>
    </citation>
    <scope>NUCLEOTIDE SEQUENCE [LARGE SCALE GENOMIC DNA]</scope>
    <source>
        <strain evidence="8">W97</strain>
    </source>
</reference>
<feature type="compositionally biased region" description="Basic and acidic residues" evidence="6">
    <location>
        <begin position="190"/>
        <end position="203"/>
    </location>
</feature>
<keyword evidence="5" id="KW-0539">Nucleus</keyword>
<dbReference type="OMA" id="REGHLNT"/>
<feature type="region of interest" description="Disordered" evidence="6">
    <location>
        <begin position="53"/>
        <end position="76"/>
    </location>
</feature>
<dbReference type="PANTHER" id="PTHR13044">
    <property type="entry name" value="ACTIVATING TRANSCRIPTION FACTOR ATF 4/5"/>
    <property type="match status" value="1"/>
</dbReference>
<feature type="region of interest" description="Disordered" evidence="6">
    <location>
        <begin position="115"/>
        <end position="203"/>
    </location>
</feature>
<dbReference type="CDD" id="cd14705">
    <property type="entry name" value="bZIP_Zip1"/>
    <property type="match status" value="1"/>
</dbReference>
<sequence length="261" mass="28725">MSGFNGRRGNPLNVSQLLQDLNRVPEPAPQPDDNLPSLDDELAMFTNTNFIDWDSGTPHGSAHETSTTTSPTTERVTPEAIGGDLTNFEFNLPGDFNGFDFHNYPTPNVNGFSDNLGSLAPIQPSPTYPSSGAQGSYGSSMHPGDKIPAEAPPRRRQISFEEQSRLAAEEDKRRRNTAASARFRVKKKAREQALEKREKELSDKVGALESRISSLETENKWLRELVMEKNGGNDSAVSTLLERQKPESTRKAASQAKPESP</sequence>
<dbReference type="SMART" id="SM00338">
    <property type="entry name" value="BRLZ"/>
    <property type="match status" value="1"/>
</dbReference>
<feature type="compositionally biased region" description="Basic and acidic residues" evidence="6">
    <location>
        <begin position="158"/>
        <end position="173"/>
    </location>
</feature>
<name>A0A1W2TCI1_ROSNE</name>
<evidence type="ECO:0000256" key="1">
    <source>
        <dbReference type="ARBA" id="ARBA00004123"/>
    </source>
</evidence>
<dbReference type="Gene3D" id="1.20.5.170">
    <property type="match status" value="1"/>
</dbReference>
<organism evidence="8">
    <name type="scientific">Rosellinia necatrix</name>
    <name type="common">White root-rot fungus</name>
    <dbReference type="NCBI Taxonomy" id="77044"/>
    <lineage>
        <taxon>Eukaryota</taxon>
        <taxon>Fungi</taxon>
        <taxon>Dikarya</taxon>
        <taxon>Ascomycota</taxon>
        <taxon>Pezizomycotina</taxon>
        <taxon>Sordariomycetes</taxon>
        <taxon>Xylariomycetidae</taxon>
        <taxon>Xylariales</taxon>
        <taxon>Xylariaceae</taxon>
        <taxon>Rosellinia</taxon>
    </lineage>
</organism>
<comment type="subcellular location">
    <subcellularLocation>
        <location evidence="1">Nucleus</location>
    </subcellularLocation>
</comment>
<dbReference type="EMBL" id="DF977458">
    <property type="protein sequence ID" value="GAP85654.1"/>
    <property type="molecule type" value="Genomic_DNA"/>
</dbReference>
<dbReference type="PROSITE" id="PS50217">
    <property type="entry name" value="BZIP"/>
    <property type="match status" value="1"/>
</dbReference>
<feature type="region of interest" description="Disordered" evidence="6">
    <location>
        <begin position="1"/>
        <end position="37"/>
    </location>
</feature>
<dbReference type="GO" id="GO:0000977">
    <property type="term" value="F:RNA polymerase II transcription regulatory region sequence-specific DNA binding"/>
    <property type="evidence" value="ECO:0007669"/>
    <property type="project" value="TreeGrafter"/>
</dbReference>